<dbReference type="EC" id="2.2.1.2" evidence="4 9"/>
<comment type="function">
    <text evidence="1 9">Transaldolase is important for the balance of metabolites in the pentose-phosphate pathway.</text>
</comment>
<dbReference type="InterPro" id="IPR013785">
    <property type="entry name" value="Aldolase_TIM"/>
</dbReference>
<dbReference type="PROSITE" id="PS00958">
    <property type="entry name" value="TRANSALDOLASE_2"/>
    <property type="match status" value="1"/>
</dbReference>
<sequence length="348" mass="38193">MTLTTRKASKLDQLRAMTTIVADTGDLGAVARLKPVDCTTNPTIVLKAIDTPEYRDVVDEALAWGRKQSGDDARLAAATADRLAVSVGVELLRLVPGFVSTEVDANLSFNIRASVARARQIIHAYKQRGIGPERVLIKLASTWEGIRAAEILQREGVKCNMTLLLNRAQAIASAEAHAFLISPFVGRIYDWHKKSGGRDFTADEDPGVRFVRDIYGYYKSNGIETIVMGASFRNTGQIEALAGCDRLTIAPSLMDALASEGGDLKRVLAPAAAEPRSLRTAEDGICHWFVGEDDVDMKHPDPAGPMDETIFRWIMNEDAMATEKLAEGIRVFANDLKTLRRRIAKRLQ</sequence>
<evidence type="ECO:0000256" key="1">
    <source>
        <dbReference type="ARBA" id="ARBA00003518"/>
    </source>
</evidence>
<dbReference type="SUPFAM" id="SSF51569">
    <property type="entry name" value="Aldolase"/>
    <property type="match status" value="1"/>
</dbReference>
<evidence type="ECO:0000256" key="9">
    <source>
        <dbReference type="HAMAP-Rule" id="MF_00492"/>
    </source>
</evidence>
<comment type="pathway">
    <text evidence="2 9">Carbohydrate degradation; pentose phosphate pathway; D-glyceraldehyde 3-phosphate and beta-D-fructose 6-phosphate from D-ribose 5-phosphate and D-xylulose 5-phosphate (non-oxidative stage): step 2/3.</text>
</comment>
<evidence type="ECO:0000256" key="2">
    <source>
        <dbReference type="ARBA" id="ARBA00004857"/>
    </source>
</evidence>
<evidence type="ECO:0000256" key="6">
    <source>
        <dbReference type="ARBA" id="ARBA00023126"/>
    </source>
</evidence>
<evidence type="ECO:0000313" key="10">
    <source>
        <dbReference type="EMBL" id="MDX8495741.1"/>
    </source>
</evidence>
<comment type="subcellular location">
    <subcellularLocation>
        <location evidence="9">Cytoplasm</location>
    </subcellularLocation>
</comment>
<reference evidence="10 11" key="1">
    <citation type="submission" date="2023-08" db="EMBL/GenBank/DDBJ databases">
        <title>Implementing the SeqCode for naming new Mesorhizobium species isolated from Vachellia karroo root nodules.</title>
        <authorList>
            <person name="Van Lill M."/>
        </authorList>
    </citation>
    <scope>NUCLEOTIDE SEQUENCE [LARGE SCALE GENOMIC DNA]</scope>
    <source>
        <strain evidence="10 11">VK22B</strain>
    </source>
</reference>
<dbReference type="CDD" id="cd00957">
    <property type="entry name" value="Transaldolase_TalAB"/>
    <property type="match status" value="1"/>
</dbReference>
<protein>
    <recommendedName>
        <fullName evidence="4 9">Transaldolase</fullName>
        <ecNumber evidence="4 9">2.2.1.2</ecNumber>
    </recommendedName>
</protein>
<proteinExistence type="inferred from homology"/>
<name>A0ABU4Z9Y9_9HYPH</name>
<comment type="similarity">
    <text evidence="3 9">Belongs to the transaldolase family. Type 1 subfamily.</text>
</comment>
<dbReference type="Proteomes" id="UP001271249">
    <property type="component" value="Unassembled WGS sequence"/>
</dbReference>
<dbReference type="InterPro" id="IPR018225">
    <property type="entry name" value="Transaldolase_AS"/>
</dbReference>
<comment type="caution">
    <text evidence="10">The sequence shown here is derived from an EMBL/GenBank/DDBJ whole genome shotgun (WGS) entry which is preliminary data.</text>
</comment>
<feature type="active site" description="Schiff-base intermediate with substrate" evidence="9">
    <location>
        <position position="138"/>
    </location>
</feature>
<dbReference type="PANTHER" id="PTHR10683:SF18">
    <property type="entry name" value="TRANSALDOLASE"/>
    <property type="match status" value="1"/>
</dbReference>
<dbReference type="GO" id="GO:0004801">
    <property type="term" value="F:transaldolase activity"/>
    <property type="evidence" value="ECO:0007669"/>
    <property type="project" value="UniProtKB-EC"/>
</dbReference>
<accession>A0ABU4Z9Y9</accession>
<keyword evidence="9" id="KW-0963">Cytoplasm</keyword>
<keyword evidence="5 9" id="KW-0808">Transferase</keyword>
<keyword evidence="7 9" id="KW-0704">Schiff base</keyword>
<dbReference type="PANTHER" id="PTHR10683">
    <property type="entry name" value="TRANSALDOLASE"/>
    <property type="match status" value="1"/>
</dbReference>
<organism evidence="10 11">
    <name type="scientific">Mesorhizobium captivum</name>
    <dbReference type="NCBI Taxonomy" id="3072319"/>
    <lineage>
        <taxon>Bacteria</taxon>
        <taxon>Pseudomonadati</taxon>
        <taxon>Pseudomonadota</taxon>
        <taxon>Alphaproteobacteria</taxon>
        <taxon>Hyphomicrobiales</taxon>
        <taxon>Phyllobacteriaceae</taxon>
        <taxon>Mesorhizobium</taxon>
    </lineage>
</organism>
<dbReference type="PROSITE" id="PS01054">
    <property type="entry name" value="TRANSALDOLASE_1"/>
    <property type="match status" value="1"/>
</dbReference>
<gene>
    <name evidence="9" type="primary">tal</name>
    <name evidence="10" type="ORF">RFN29_29720</name>
</gene>
<evidence type="ECO:0000256" key="3">
    <source>
        <dbReference type="ARBA" id="ARBA00008012"/>
    </source>
</evidence>
<dbReference type="HAMAP" id="MF_00492">
    <property type="entry name" value="Transaldolase_1"/>
    <property type="match status" value="1"/>
</dbReference>
<keyword evidence="11" id="KW-1185">Reference proteome</keyword>
<dbReference type="Gene3D" id="3.20.20.70">
    <property type="entry name" value="Aldolase class I"/>
    <property type="match status" value="1"/>
</dbReference>
<dbReference type="RefSeq" id="WP_320229466.1">
    <property type="nucleotide sequence ID" value="NZ_JAVIJC010000044.1"/>
</dbReference>
<dbReference type="InterPro" id="IPR004730">
    <property type="entry name" value="Transaldolase_1"/>
</dbReference>
<dbReference type="Pfam" id="PF00923">
    <property type="entry name" value="TAL_FSA"/>
    <property type="match status" value="1"/>
</dbReference>
<comment type="catalytic activity">
    <reaction evidence="8 9">
        <text>D-sedoheptulose 7-phosphate + D-glyceraldehyde 3-phosphate = D-erythrose 4-phosphate + beta-D-fructose 6-phosphate</text>
        <dbReference type="Rhea" id="RHEA:17053"/>
        <dbReference type="ChEBI" id="CHEBI:16897"/>
        <dbReference type="ChEBI" id="CHEBI:57483"/>
        <dbReference type="ChEBI" id="CHEBI:57634"/>
        <dbReference type="ChEBI" id="CHEBI:59776"/>
        <dbReference type="EC" id="2.2.1.2"/>
    </reaction>
</comment>
<dbReference type="InterPro" id="IPR001585">
    <property type="entry name" value="TAL/FSA"/>
</dbReference>
<keyword evidence="6 9" id="KW-0570">Pentose shunt</keyword>
<evidence type="ECO:0000256" key="8">
    <source>
        <dbReference type="ARBA" id="ARBA00048810"/>
    </source>
</evidence>
<dbReference type="EMBL" id="JAVIJC010000044">
    <property type="protein sequence ID" value="MDX8495741.1"/>
    <property type="molecule type" value="Genomic_DNA"/>
</dbReference>
<evidence type="ECO:0000256" key="7">
    <source>
        <dbReference type="ARBA" id="ARBA00023270"/>
    </source>
</evidence>
<evidence type="ECO:0000313" key="11">
    <source>
        <dbReference type="Proteomes" id="UP001271249"/>
    </source>
</evidence>
<evidence type="ECO:0000256" key="4">
    <source>
        <dbReference type="ARBA" id="ARBA00013151"/>
    </source>
</evidence>
<evidence type="ECO:0000256" key="5">
    <source>
        <dbReference type="ARBA" id="ARBA00022679"/>
    </source>
</evidence>